<dbReference type="WBParaSite" id="HCON_00091580-00001">
    <property type="protein sequence ID" value="HCON_00091580-00001"/>
    <property type="gene ID" value="HCON_00091580"/>
</dbReference>
<dbReference type="AlphaFoldDB" id="A0A7I5E9T1"/>
<feature type="chain" id="PRO_5029836099" evidence="1">
    <location>
        <begin position="17"/>
        <end position="130"/>
    </location>
</feature>
<keyword evidence="2" id="KW-1185">Reference proteome</keyword>
<feature type="signal peptide" evidence="1">
    <location>
        <begin position="1"/>
        <end position="16"/>
    </location>
</feature>
<evidence type="ECO:0000313" key="2">
    <source>
        <dbReference type="Proteomes" id="UP000025227"/>
    </source>
</evidence>
<evidence type="ECO:0000313" key="3">
    <source>
        <dbReference type="WBParaSite" id="HCON_00091580-00001"/>
    </source>
</evidence>
<evidence type="ECO:0000256" key="1">
    <source>
        <dbReference type="SAM" id="SignalP"/>
    </source>
</evidence>
<reference evidence="3" key="1">
    <citation type="submission" date="2020-12" db="UniProtKB">
        <authorList>
            <consortium name="WormBaseParasite"/>
        </authorList>
    </citation>
    <scope>IDENTIFICATION</scope>
    <source>
        <strain evidence="3">MHco3</strain>
    </source>
</reference>
<name>A0A7I5E9T1_HAECO</name>
<organism evidence="2 3">
    <name type="scientific">Haemonchus contortus</name>
    <name type="common">Barber pole worm</name>
    <dbReference type="NCBI Taxonomy" id="6289"/>
    <lineage>
        <taxon>Eukaryota</taxon>
        <taxon>Metazoa</taxon>
        <taxon>Ecdysozoa</taxon>
        <taxon>Nematoda</taxon>
        <taxon>Chromadorea</taxon>
        <taxon>Rhabditida</taxon>
        <taxon>Rhabditina</taxon>
        <taxon>Rhabditomorpha</taxon>
        <taxon>Strongyloidea</taxon>
        <taxon>Trichostrongylidae</taxon>
        <taxon>Haemonchus</taxon>
    </lineage>
</organism>
<sequence>MLRLVVLLSLLALSLACKPTNGSTNTHAKKREVHQADVFVETKLQFNPALNSIFKNALKEGVEQHADEQQVIYDSDMVYAEMHQIGDKFAMKYSAFDVDCGELHNFIATGKMKTDLIGNVTVNCNGENVL</sequence>
<proteinExistence type="predicted"/>
<protein>
    <submittedName>
        <fullName evidence="3">Lipoprotein</fullName>
    </submittedName>
</protein>
<dbReference type="OrthoDB" id="5815178at2759"/>
<dbReference type="PROSITE" id="PS51257">
    <property type="entry name" value="PROKAR_LIPOPROTEIN"/>
    <property type="match status" value="1"/>
</dbReference>
<dbReference type="InterPro" id="IPR035126">
    <property type="entry name" value="SCVP"/>
</dbReference>
<dbReference type="Proteomes" id="UP000025227">
    <property type="component" value="Unplaced"/>
</dbReference>
<accession>A0A7I5E9T1</accession>
<keyword evidence="1" id="KW-0732">Signal</keyword>
<dbReference type="Pfam" id="PF17619">
    <property type="entry name" value="SCVP"/>
    <property type="match status" value="1"/>
</dbReference>